<evidence type="ECO:0000313" key="4">
    <source>
        <dbReference type="Proteomes" id="UP000198286"/>
    </source>
</evidence>
<gene>
    <name evidence="2" type="ORF">MYCOZU2_03071</name>
    <name evidence="3" type="ORF">QRB35_29630</name>
</gene>
<dbReference type="EMBL" id="CP015267">
    <property type="protein sequence ID" value="ASL15466.1"/>
    <property type="molecule type" value="Genomic_DNA"/>
</dbReference>
<reference evidence="5" key="3">
    <citation type="submission" date="2023-06" db="EMBL/GenBank/DDBJ databases">
        <title>Itaconate inhibition of nontuberculous mycobacteria.</title>
        <authorList>
            <person name="Spilker T."/>
        </authorList>
    </citation>
    <scope>NUCLEOTIDE SEQUENCE [LARGE SCALE GENOMIC DNA]</scope>
    <source>
        <strain evidence="5">FLAC1071</strain>
    </source>
</reference>
<keyword evidence="1" id="KW-0812">Transmembrane</keyword>
<dbReference type="AlphaFoldDB" id="A0A220YD19"/>
<organism evidence="2 4">
    <name type="scientific">Mycobacterium intracellulare subsp. chimaera</name>
    <dbReference type="NCBI Taxonomy" id="222805"/>
    <lineage>
        <taxon>Bacteria</taxon>
        <taxon>Bacillati</taxon>
        <taxon>Actinomycetota</taxon>
        <taxon>Actinomycetes</taxon>
        <taxon>Mycobacteriales</taxon>
        <taxon>Mycobacteriaceae</taxon>
        <taxon>Mycobacterium</taxon>
        <taxon>Mycobacterium avium complex (MAC)</taxon>
    </lineage>
</organism>
<evidence type="ECO:0000313" key="3">
    <source>
        <dbReference type="EMBL" id="MDM3930112.1"/>
    </source>
</evidence>
<reference evidence="2 4" key="1">
    <citation type="journal article" date="2017" name="Lancet Infect. Dis.">
        <title>Global outbreak of severe Mycobacterium chimaera disease after cardiac surgery: a molecular epidemiological study.</title>
        <authorList>
            <person name="van Ingen J."/>
            <person name="Kohl T."/>
            <person name="Kranzer K."/>
            <person name="Hasse B."/>
            <person name="Keller P."/>
            <person name="Szafranska A."/>
            <person name="Hillemann D."/>
            <person name="Chand M."/>
            <person name="Schreiber P."/>
            <person name="Sommerstein R."/>
            <person name="Berger C."/>
            <person name="Genoni M."/>
            <person name="Ruegg C."/>
            <person name="Troillet N."/>
            <person name="Widmer A.F."/>
            <person name="Becker S.L."/>
            <person name="Herrmann M."/>
            <person name="Eckmanns T."/>
            <person name="Haller S."/>
            <person name="Hoeller C."/>
            <person name="Debast S.B."/>
            <person name="Wolfhagen M.J."/>
            <person name="Hopman J."/>
            <person name="Kluytmans J."/>
            <person name="Langelaar M."/>
            <person name="Notermans D.W."/>
            <person name="ten Oever J."/>
            <person name="van den Barselaar P."/>
            <person name="Vonk A.B.A."/>
            <person name="Vos M.C."/>
            <person name="Ahmed N."/>
            <person name="Brown T."/>
            <person name="Crook D."/>
            <person name="Lamagni T."/>
            <person name="Phin N."/>
            <person name="Smith E.G."/>
            <person name="Zambon M."/>
            <person name="Serr A."/>
            <person name="Goetting T."/>
            <person name="Ebner W."/>
            <person name="Thuermer A."/>
            <person name="Utpatel C."/>
            <person name="Sproer C."/>
            <person name="Bunk B."/>
            <person name="Nubel U."/>
            <person name="Bloemberg G."/>
            <person name="Bottger E."/>
            <person name="Niemann S."/>
            <person name="Wagner D."/>
            <person name="Sax H."/>
        </authorList>
    </citation>
    <scope>NUCLEOTIDE SEQUENCE [LARGE SCALE GENOMIC DNA]</scope>
    <source>
        <strain evidence="2 4">ZUERICH-2</strain>
    </source>
</reference>
<evidence type="ECO:0000256" key="1">
    <source>
        <dbReference type="SAM" id="Phobius"/>
    </source>
</evidence>
<name>A0A220YD19_MYCIT</name>
<evidence type="ECO:0000313" key="5">
    <source>
        <dbReference type="Proteomes" id="UP001529272"/>
    </source>
</evidence>
<dbReference type="EMBL" id="JASZZX010000061">
    <property type="protein sequence ID" value="MDM3930112.1"/>
    <property type="molecule type" value="Genomic_DNA"/>
</dbReference>
<evidence type="ECO:0000313" key="2">
    <source>
        <dbReference type="EMBL" id="ASL15466.1"/>
    </source>
</evidence>
<dbReference type="RefSeq" id="WP_020822630.1">
    <property type="nucleotide sequence ID" value="NZ_CP012885.2"/>
</dbReference>
<reference evidence="3 5" key="2">
    <citation type="submission" date="2023-06" db="EMBL/GenBank/DDBJ databases">
        <title>Itaconate inhibition of nontuberculous mycobacteria.</title>
        <authorList>
            <person name="Breen P."/>
            <person name="Zimbric M."/>
            <person name="Caverly L."/>
        </authorList>
    </citation>
    <scope>NUCLEOTIDE SEQUENCE [LARGE SCALE GENOMIC DNA]</scope>
    <source>
        <strain evidence="3 5">FLAC1071</strain>
    </source>
</reference>
<reference evidence="3" key="4">
    <citation type="submission" date="2023-06" db="EMBL/GenBank/DDBJ databases">
        <authorList>
            <person name="Spilker T."/>
        </authorList>
    </citation>
    <scope>NUCLEOTIDE SEQUENCE</scope>
    <source>
        <strain evidence="3">FLAC1071</strain>
    </source>
</reference>
<feature type="transmembrane region" description="Helical" evidence="1">
    <location>
        <begin position="29"/>
        <end position="48"/>
    </location>
</feature>
<dbReference type="Proteomes" id="UP000198286">
    <property type="component" value="Chromosome"/>
</dbReference>
<keyword evidence="5" id="KW-1185">Reference proteome</keyword>
<proteinExistence type="predicted"/>
<dbReference type="STRING" id="222805.AN480_14510"/>
<keyword evidence="1" id="KW-0472">Membrane</keyword>
<dbReference type="KEGG" id="mchi:AN480_14510"/>
<feature type="transmembrane region" description="Helical" evidence="1">
    <location>
        <begin position="54"/>
        <end position="74"/>
    </location>
</feature>
<sequence>MRHSPVDDDRTVARRGDDSMRDAAQTPGLVVVCAAALAFVVCVANFALGQAHAGVVAAIVAMLAFGAGLAWLAMDRRRIRQAQREWVIGHPGR</sequence>
<protein>
    <submittedName>
        <fullName evidence="3">LapA family protein</fullName>
    </submittedName>
    <submittedName>
        <fullName evidence="2">UsfY protein</fullName>
    </submittedName>
</protein>
<dbReference type="Proteomes" id="UP001529272">
    <property type="component" value="Unassembled WGS sequence"/>
</dbReference>
<keyword evidence="1" id="KW-1133">Transmembrane helix</keyword>
<accession>A0A220YD19</accession>